<dbReference type="GO" id="GO:0015179">
    <property type="term" value="F:L-amino acid transmembrane transporter activity"/>
    <property type="evidence" value="ECO:0007669"/>
    <property type="project" value="TreeGrafter"/>
</dbReference>
<feature type="compositionally biased region" description="Basic and acidic residues" evidence="8">
    <location>
        <begin position="892"/>
        <end position="901"/>
    </location>
</feature>
<dbReference type="EMBL" id="BCLY01000009">
    <property type="protein sequence ID" value="GAQ07860.1"/>
    <property type="molecule type" value="Genomic_DNA"/>
</dbReference>
<dbReference type="Proteomes" id="UP000051487">
    <property type="component" value="Unassembled WGS sequence"/>
</dbReference>
<evidence type="ECO:0000256" key="5">
    <source>
        <dbReference type="ARBA" id="ARBA00022970"/>
    </source>
</evidence>
<feature type="region of interest" description="Disordered" evidence="8">
    <location>
        <begin position="870"/>
        <end position="951"/>
    </location>
</feature>
<dbReference type="PANTHER" id="PTHR22950">
    <property type="entry name" value="AMINO ACID TRANSPORTER"/>
    <property type="match status" value="1"/>
</dbReference>
<feature type="region of interest" description="Disordered" evidence="8">
    <location>
        <begin position="1141"/>
        <end position="1185"/>
    </location>
</feature>
<feature type="transmembrane region" description="Helical" evidence="9">
    <location>
        <begin position="509"/>
        <end position="531"/>
    </location>
</feature>
<evidence type="ECO:0000256" key="6">
    <source>
        <dbReference type="ARBA" id="ARBA00022989"/>
    </source>
</evidence>
<protein>
    <recommendedName>
        <fullName evidence="10">Amino acid transporter transmembrane domain-containing protein</fullName>
    </recommendedName>
</protein>
<feature type="compositionally biased region" description="Polar residues" evidence="8">
    <location>
        <begin position="1222"/>
        <end position="1253"/>
    </location>
</feature>
<feature type="transmembrane region" description="Helical" evidence="9">
    <location>
        <begin position="369"/>
        <end position="393"/>
    </location>
</feature>
<evidence type="ECO:0000256" key="9">
    <source>
        <dbReference type="SAM" id="Phobius"/>
    </source>
</evidence>
<feature type="compositionally biased region" description="Basic and acidic residues" evidence="8">
    <location>
        <begin position="1164"/>
        <end position="1178"/>
    </location>
</feature>
<evidence type="ECO:0000256" key="3">
    <source>
        <dbReference type="ARBA" id="ARBA00022448"/>
    </source>
</evidence>
<feature type="compositionally biased region" description="Low complexity" evidence="8">
    <location>
        <begin position="1331"/>
        <end position="1345"/>
    </location>
</feature>
<accession>A0AAN4PJE8</accession>
<feature type="transmembrane region" description="Helical" evidence="9">
    <location>
        <begin position="413"/>
        <end position="432"/>
    </location>
</feature>
<dbReference type="Pfam" id="PF07145">
    <property type="entry name" value="PAM2"/>
    <property type="match status" value="1"/>
</dbReference>
<feature type="compositionally biased region" description="Pro residues" evidence="8">
    <location>
        <begin position="39"/>
        <end position="53"/>
    </location>
</feature>
<feature type="region of interest" description="Disordered" evidence="8">
    <location>
        <begin position="1201"/>
        <end position="1383"/>
    </location>
</feature>
<keyword evidence="4 9" id="KW-0812">Transmembrane</keyword>
<reference evidence="11 12" key="1">
    <citation type="submission" date="2015-11" db="EMBL/GenBank/DDBJ databases">
        <title>Aspergillus lentulus strain IFM 54703T.</title>
        <authorList>
            <person name="Kusuya Y."/>
            <person name="Sakai K."/>
            <person name="Kamei K."/>
            <person name="Takahashi H."/>
            <person name="Yaguchi T."/>
        </authorList>
    </citation>
    <scope>NUCLEOTIDE SEQUENCE [LARGE SCALE GENOMIC DNA]</scope>
    <source>
        <strain evidence="11 12">IFM 54703</strain>
    </source>
</reference>
<feature type="region of interest" description="Disordered" evidence="8">
    <location>
        <begin position="656"/>
        <end position="716"/>
    </location>
</feature>
<name>A0AAN4PJE8_ASPLE</name>
<dbReference type="InterPro" id="IPR009818">
    <property type="entry name" value="PAM2_motif"/>
</dbReference>
<dbReference type="GO" id="GO:0005783">
    <property type="term" value="C:endoplasmic reticulum"/>
    <property type="evidence" value="ECO:0007669"/>
    <property type="project" value="TreeGrafter"/>
</dbReference>
<keyword evidence="3" id="KW-0813">Transport</keyword>
<feature type="transmembrane region" description="Helical" evidence="9">
    <location>
        <begin position="234"/>
        <end position="259"/>
    </location>
</feature>
<feature type="domain" description="Amino acid transporter transmembrane" evidence="10">
    <location>
        <begin position="159"/>
        <end position="529"/>
    </location>
</feature>
<evidence type="ECO:0000313" key="11">
    <source>
        <dbReference type="EMBL" id="GAQ07860.1"/>
    </source>
</evidence>
<comment type="subcellular location">
    <subcellularLocation>
        <location evidence="1">Membrane</location>
        <topology evidence="1">Multi-pass membrane protein</topology>
    </subcellularLocation>
</comment>
<feature type="transmembrane region" description="Helical" evidence="9">
    <location>
        <begin position="327"/>
        <end position="348"/>
    </location>
</feature>
<feature type="transmembrane region" description="Helical" evidence="9">
    <location>
        <begin position="289"/>
        <end position="307"/>
    </location>
</feature>
<organism evidence="11 12">
    <name type="scientific">Aspergillus lentulus</name>
    <dbReference type="NCBI Taxonomy" id="293939"/>
    <lineage>
        <taxon>Eukaryota</taxon>
        <taxon>Fungi</taxon>
        <taxon>Dikarya</taxon>
        <taxon>Ascomycota</taxon>
        <taxon>Pezizomycotina</taxon>
        <taxon>Eurotiomycetes</taxon>
        <taxon>Eurotiomycetidae</taxon>
        <taxon>Eurotiales</taxon>
        <taxon>Aspergillaceae</taxon>
        <taxon>Aspergillus</taxon>
        <taxon>Aspergillus subgen. Fumigati</taxon>
    </lineage>
</organism>
<evidence type="ECO:0000256" key="7">
    <source>
        <dbReference type="ARBA" id="ARBA00023136"/>
    </source>
</evidence>
<keyword evidence="5" id="KW-0029">Amino-acid transport</keyword>
<dbReference type="PANTHER" id="PTHR22950:SF458">
    <property type="entry name" value="SODIUM-COUPLED NEUTRAL AMINO ACID TRANSPORTER 11-RELATED"/>
    <property type="match status" value="1"/>
</dbReference>
<dbReference type="Pfam" id="PF01490">
    <property type="entry name" value="Aa_trans"/>
    <property type="match status" value="1"/>
</dbReference>
<feature type="compositionally biased region" description="Low complexity" evidence="8">
    <location>
        <begin position="22"/>
        <end position="31"/>
    </location>
</feature>
<feature type="region of interest" description="Disordered" evidence="8">
    <location>
        <begin position="1446"/>
        <end position="1473"/>
    </location>
</feature>
<evidence type="ECO:0000256" key="2">
    <source>
        <dbReference type="ARBA" id="ARBA00008066"/>
    </source>
</evidence>
<evidence type="ECO:0000256" key="1">
    <source>
        <dbReference type="ARBA" id="ARBA00004141"/>
    </source>
</evidence>
<feature type="region of interest" description="Disordered" evidence="8">
    <location>
        <begin position="1025"/>
        <end position="1060"/>
    </location>
</feature>
<feature type="region of interest" description="Disordered" evidence="8">
    <location>
        <begin position="970"/>
        <end position="990"/>
    </location>
</feature>
<keyword evidence="6 9" id="KW-1133">Transmembrane helix</keyword>
<comment type="caution">
    <text evidence="11">The sequence shown here is derived from an EMBL/GenBank/DDBJ whole genome shotgun (WGS) entry which is preliminary data.</text>
</comment>
<feature type="compositionally biased region" description="Polar residues" evidence="8">
    <location>
        <begin position="903"/>
        <end position="920"/>
    </location>
</feature>
<feature type="compositionally biased region" description="Basic and acidic residues" evidence="8">
    <location>
        <begin position="1"/>
        <end position="17"/>
    </location>
</feature>
<feature type="region of interest" description="Disordered" evidence="8">
    <location>
        <begin position="734"/>
        <end position="766"/>
    </location>
</feature>
<dbReference type="InterPro" id="IPR013057">
    <property type="entry name" value="AA_transpt_TM"/>
</dbReference>
<feature type="transmembrane region" description="Helical" evidence="9">
    <location>
        <begin position="476"/>
        <end position="497"/>
    </location>
</feature>
<evidence type="ECO:0000256" key="8">
    <source>
        <dbReference type="SAM" id="MobiDB-lite"/>
    </source>
</evidence>
<feature type="compositionally biased region" description="Low complexity" evidence="8">
    <location>
        <begin position="680"/>
        <end position="692"/>
    </location>
</feature>
<evidence type="ECO:0000256" key="4">
    <source>
        <dbReference type="ARBA" id="ARBA00022692"/>
    </source>
</evidence>
<feature type="transmembrane region" description="Helical" evidence="9">
    <location>
        <begin position="165"/>
        <end position="184"/>
    </location>
</feature>
<feature type="compositionally biased region" description="Polar residues" evidence="8">
    <location>
        <begin position="1463"/>
        <end position="1473"/>
    </location>
</feature>
<proteinExistence type="inferred from homology"/>
<keyword evidence="7 9" id="KW-0472">Membrane</keyword>
<feature type="compositionally biased region" description="Polar residues" evidence="8">
    <location>
        <begin position="872"/>
        <end position="884"/>
    </location>
</feature>
<sequence length="1473" mass="159552">MKEDEGRESLLLDHYGPDEGESQSLLSGSSSKETDRPTHPLPNSPPLISPSAPPGSHQYRSSISQPAPDGQRRPRTMNRVRFDIEEESEEESLPNGRSRDSEDSWLEEEDYARPNASRSGRNGRGQMVPLLTDIEAPSVTLATSDDFFPEDHLENARPRSGMRMAFMNMANSIIGAGIIGQPYALRQAGMTMGVLLLCALTVAVDWTIRLIVVNSKLSGADSFQATMQHCFGKSGLIAISVAQWAFAFGGMIAFCIIVGDTIPHVFSSVFPSLREMSFLWLLTDRRAIIVLFVLGVSYPLSLYRDIAKLAKASALALIKSRGEVKSLLFINSGFFQAVGVISFAFVCHHNSLLIYGSLKKPTMDRFAKVTHYSTAVSLCMCLAMGVSGFLFFGSKTQGNVLNNFPSDNIMVNIARLCFGLNMLTTLPLEAFVCRSVMTTYYFPDEPFNMNRHLIFTTSLVVTAMAMALFTCDLGAVFELIGATSAAALAYIFPPLCYVKLSNASWKSKVPAYLCIAFGITVMGVSLLQAVAKMISSEFGPLTLIFLRSEQVIMDEEAIERLKRLQMEDLGTLRREYISTVDTKKFKNIRLEDIEAARMIYVAGSDAARLAQANQARLNAWANAHKDLGDPADQEPLDHLLNGQSHRLGLRAVIEGSGGQSYSTTTKKNDSFPQVAGRAPSGRSASTRGSKTTGRGGGVIGTRGRETKQTSPNAQTRVTHQGAVAKLGNHVVQSPHARKHLQDPALDINNEPPKKGRDVSASKSQTVVKGGAKRDLVFLKTRRPTANTDWSRVLSPPEDFLSIARGCLVNGRASNVPITVRTTGSEQTEVTGAVDHETPQSINQPEEANAGRAYEDSIVSFRSDADSVAVATPVSSNNDQTSRVSIAQAAHTASERNQRFEPSRLQSPQQGRPQHVKSTSEQSDDKAQVGKQNQDNALVDVSTPPSGSTTIVQSKDLYSANVQAEGKTGILLDFNSTPPRKSLPGTEDSLSMSPALQDLEGINFQANVAQSLLSRPESRPETQIYSFIKTEPVGSRNSSSPRIGESSEDTMTSTPDGTPSDLAALREKLARLCKFVEETLRHHVPEPLRDMDLQALRKYEQELKEILSLHQRTVQQTASQTVGKRQEILSSHKPGVTEAKTAVEGKHSKISPPTPSVCSAPVKAPVEEGNSRLSLRSEDTPSPSKFNVQAKEFVPTVAARNPSFCGWRDTKPSPPSSTTSESRTGQSQHSRQNSQDHMLIDSTASVSSRFTSQLPPRGRQASENHIFGDHLLPGRGRLNGKTHGNEALLSDKNALKEPDNTRPRFLTPTMPQALTVPRARPSVPESINTHGTSNSESAKSTSASCSIYEPSPRPVGLATSAPGTGSNGVKSNSDSGPSTPTPVPKAVKAVHKAIPKVSAISQVNALQRSMHAPNVQENPTVMKSLSPSTLGGLRGSIHTTLVVQKPTVAAPENRKSSGLLGSRWASSETQKPLR</sequence>
<evidence type="ECO:0000259" key="10">
    <source>
        <dbReference type="Pfam" id="PF01490"/>
    </source>
</evidence>
<evidence type="ECO:0000313" key="12">
    <source>
        <dbReference type="Proteomes" id="UP000051487"/>
    </source>
</evidence>
<feature type="region of interest" description="Disordered" evidence="8">
    <location>
        <begin position="1"/>
        <end position="125"/>
    </location>
</feature>
<feature type="region of interest" description="Disordered" evidence="8">
    <location>
        <begin position="824"/>
        <end position="851"/>
    </location>
</feature>
<gene>
    <name evidence="11" type="ORF">ALT_5181</name>
</gene>
<comment type="similarity">
    <text evidence="2">Belongs to the amino acid/polyamine transporter 2 family.</text>
</comment>
<feature type="transmembrane region" description="Helical" evidence="9">
    <location>
        <begin position="190"/>
        <end position="213"/>
    </location>
</feature>
<feature type="transmembrane region" description="Helical" evidence="9">
    <location>
        <begin position="453"/>
        <end position="470"/>
    </location>
</feature>
<feature type="compositionally biased region" description="Basic and acidic residues" evidence="8">
    <location>
        <begin position="1292"/>
        <end position="1301"/>
    </location>
</feature>
<feature type="compositionally biased region" description="Polar residues" evidence="8">
    <location>
        <begin position="1360"/>
        <end position="1377"/>
    </location>
</feature>
<feature type="compositionally biased region" description="Polar residues" evidence="8">
    <location>
        <begin position="942"/>
        <end position="951"/>
    </location>
</feature>
<dbReference type="GO" id="GO:0016020">
    <property type="term" value="C:membrane"/>
    <property type="evidence" value="ECO:0007669"/>
    <property type="project" value="UniProtKB-SubCell"/>
</dbReference>